<dbReference type="InterPro" id="IPR011335">
    <property type="entry name" value="Restrct_endonuc-II-like"/>
</dbReference>
<dbReference type="InterPro" id="IPR002732">
    <property type="entry name" value="Hjc"/>
</dbReference>
<sequence>MGTPYQAGRRAEYAAIRELKTQGYNAVRTAGSHGPFDVVAWTPNELLFIQVKKTSYPPAFANILKSAADELSAAGFPTHVARGVEIWIRCIGSWYVYPLPFKHDTRRVT</sequence>
<protein>
    <submittedName>
        <fullName evidence="2">Putative holliday junction resolvase</fullName>
    </submittedName>
</protein>
<comment type="catalytic activity">
    <reaction evidence="1">
        <text>Endonucleolytic cleavage at a junction such as a reciprocal single-stranded crossover between two homologous DNA duplexes (Holliday junction).</text>
        <dbReference type="EC" id="3.1.21.10"/>
    </reaction>
</comment>
<dbReference type="InterPro" id="IPR011856">
    <property type="entry name" value="tRNA_endonuc-like_dom_sf"/>
</dbReference>
<dbReference type="AlphaFoldDB" id="A0A6H1ZVT4"/>
<accession>A0A6H1ZVT4</accession>
<organism evidence="2">
    <name type="scientific">viral metagenome</name>
    <dbReference type="NCBI Taxonomy" id="1070528"/>
    <lineage>
        <taxon>unclassified sequences</taxon>
        <taxon>metagenomes</taxon>
        <taxon>organismal metagenomes</taxon>
    </lineage>
</organism>
<dbReference type="SUPFAM" id="SSF52980">
    <property type="entry name" value="Restriction endonuclease-like"/>
    <property type="match status" value="1"/>
</dbReference>
<gene>
    <name evidence="2" type="ORF">TM448A02084_0013</name>
</gene>
<name>A0A6H1ZVT4_9ZZZZ</name>
<dbReference type="EMBL" id="MT144257">
    <property type="protein sequence ID" value="QJA51375.1"/>
    <property type="molecule type" value="Genomic_DNA"/>
</dbReference>
<evidence type="ECO:0000256" key="1">
    <source>
        <dbReference type="ARBA" id="ARBA00029354"/>
    </source>
</evidence>
<dbReference type="GO" id="GO:0003676">
    <property type="term" value="F:nucleic acid binding"/>
    <property type="evidence" value="ECO:0007669"/>
    <property type="project" value="InterPro"/>
</dbReference>
<proteinExistence type="predicted"/>
<evidence type="ECO:0000313" key="2">
    <source>
        <dbReference type="EMBL" id="QJA51375.1"/>
    </source>
</evidence>
<dbReference type="Pfam" id="PF01870">
    <property type="entry name" value="Hjc"/>
    <property type="match status" value="1"/>
</dbReference>
<dbReference type="Gene3D" id="3.40.1350.10">
    <property type="match status" value="1"/>
</dbReference>
<dbReference type="GO" id="GO:0008821">
    <property type="term" value="F:crossover junction DNA endonuclease activity"/>
    <property type="evidence" value="ECO:0007669"/>
    <property type="project" value="UniProtKB-EC"/>
</dbReference>
<reference evidence="2" key="1">
    <citation type="submission" date="2020-03" db="EMBL/GenBank/DDBJ databases">
        <title>The deep terrestrial virosphere.</title>
        <authorList>
            <person name="Holmfeldt K."/>
            <person name="Nilsson E."/>
            <person name="Simone D."/>
            <person name="Lopez-Fernandez M."/>
            <person name="Wu X."/>
            <person name="de Brujin I."/>
            <person name="Lundin D."/>
            <person name="Andersson A."/>
            <person name="Bertilsson S."/>
            <person name="Dopson M."/>
        </authorList>
    </citation>
    <scope>NUCLEOTIDE SEQUENCE</scope>
    <source>
        <strain evidence="2">TM448A02084</strain>
    </source>
</reference>